<dbReference type="GeneID" id="82204542"/>
<evidence type="ECO:0000256" key="1">
    <source>
        <dbReference type="SAM" id="Phobius"/>
    </source>
</evidence>
<gene>
    <name evidence="2" type="ORF">CRIB_357</name>
</gene>
<organism evidence="2 3">
    <name type="scientific">Romboutsia ilealis</name>
    <dbReference type="NCBI Taxonomy" id="1115758"/>
    <lineage>
        <taxon>Bacteria</taxon>
        <taxon>Bacillati</taxon>
        <taxon>Bacillota</taxon>
        <taxon>Clostridia</taxon>
        <taxon>Peptostreptococcales</taxon>
        <taxon>Peptostreptococcaceae</taxon>
        <taxon>Romboutsia</taxon>
    </lineage>
</organism>
<evidence type="ECO:0000313" key="3">
    <source>
        <dbReference type="Proteomes" id="UP000245622"/>
    </source>
</evidence>
<dbReference type="KEGG" id="ril:CRIB_357"/>
<sequence length="70" mass="8044">MDQLKEMFRGFDFFGDNPTLVFLILGLVVLLILGNGDLGCFFEQNNSLVWIIAIVFILFLFNNNNDDCYC</sequence>
<dbReference type="RefSeq" id="WP_180702862.1">
    <property type="nucleotide sequence ID" value="NZ_CAJUCR010000005.1"/>
</dbReference>
<dbReference type="Proteomes" id="UP000245622">
    <property type="component" value="Chromosome 1"/>
</dbReference>
<evidence type="ECO:0000313" key="2">
    <source>
        <dbReference type="EMBL" id="CED93114.1"/>
    </source>
</evidence>
<keyword evidence="1" id="KW-1133">Transmembrane helix</keyword>
<accession>A0A1V1I134</accession>
<feature type="transmembrane region" description="Helical" evidence="1">
    <location>
        <begin position="20"/>
        <end position="41"/>
    </location>
</feature>
<dbReference type="EMBL" id="LN555523">
    <property type="protein sequence ID" value="CED93114.1"/>
    <property type="molecule type" value="Genomic_DNA"/>
</dbReference>
<name>A0A1V1I134_9FIRM</name>
<proteinExistence type="predicted"/>
<keyword evidence="1" id="KW-0472">Membrane</keyword>
<keyword evidence="3" id="KW-1185">Reference proteome</keyword>
<dbReference type="AlphaFoldDB" id="A0A1V1I134"/>
<protein>
    <submittedName>
        <fullName evidence="2">Uncharacterized protein</fullName>
    </submittedName>
</protein>
<feature type="transmembrane region" description="Helical" evidence="1">
    <location>
        <begin position="48"/>
        <end position="64"/>
    </location>
</feature>
<keyword evidence="1" id="KW-0812">Transmembrane</keyword>
<reference evidence="2 3" key="1">
    <citation type="submission" date="2014-04" db="EMBL/GenBank/DDBJ databases">
        <authorList>
            <person name="Hornung B.V."/>
        </authorList>
    </citation>
    <scope>NUCLEOTIDE SEQUENCE [LARGE SCALE GENOMIC DNA]</scope>
    <source>
        <strain evidence="2 3">CRIB</strain>
    </source>
</reference>